<keyword evidence="8" id="KW-1185">Reference proteome</keyword>
<dbReference type="EMBL" id="JALJAT010000003">
    <property type="protein sequence ID" value="KAK4471090.1"/>
    <property type="molecule type" value="Genomic_DNA"/>
</dbReference>
<keyword evidence="5" id="KW-0539">Nucleus</keyword>
<organism evidence="7 8">
    <name type="scientific">Schistosoma mekongi</name>
    <name type="common">Parasitic worm</name>
    <dbReference type="NCBI Taxonomy" id="38744"/>
    <lineage>
        <taxon>Eukaryota</taxon>
        <taxon>Metazoa</taxon>
        <taxon>Spiralia</taxon>
        <taxon>Lophotrochozoa</taxon>
        <taxon>Platyhelminthes</taxon>
        <taxon>Trematoda</taxon>
        <taxon>Digenea</taxon>
        <taxon>Strigeidida</taxon>
        <taxon>Schistosomatoidea</taxon>
        <taxon>Schistosomatidae</taxon>
        <taxon>Schistosoma</taxon>
    </lineage>
</organism>
<feature type="region of interest" description="Disordered" evidence="6">
    <location>
        <begin position="206"/>
        <end position="239"/>
    </location>
</feature>
<proteinExistence type="predicted"/>
<feature type="compositionally biased region" description="Polar residues" evidence="6">
    <location>
        <begin position="520"/>
        <end position="539"/>
    </location>
</feature>
<dbReference type="AlphaFoldDB" id="A0AAE1ZC47"/>
<dbReference type="GO" id="GO:0010468">
    <property type="term" value="P:regulation of gene expression"/>
    <property type="evidence" value="ECO:0007669"/>
    <property type="project" value="UniProtKB-ARBA"/>
</dbReference>
<dbReference type="Proteomes" id="UP001292079">
    <property type="component" value="Unassembled WGS sequence"/>
</dbReference>
<sequence length="633" mass="67501">MKRKQTEKSGFVSSSVIPAVSQDLSDISDDFEDTYNADVASIQAQLDQLDNKTHPEFVKIREEIENWYAEQKQRIQILHEHKLDTIYREYTKEAEACDRDCEHEKRRIQAYLVSLCEELKRRLEHDKKSIELTPSGDILEFKPAITRKLRRRAVGGGGGGSGGCGGGSDISTTNPANFMYWGDLLLCGSRWPVNSTLNTTKLQKFDSLGSRDNSDENTDPVQPSSNVENESKADASIDVSTTSRSNVVSSVFESIPATMTGITTTSSTFNSTSKTNLFGTLGLNPFDGSLLSHLLASMNNSTAASSSSLANFYPNASDSANGVNNFLTSGVNSSSCGSAAAAVAAVAAGLIIPSCGGGPTGNVCLSNNAGLSPAAAVAALGCGLVPLLNNNNASSTSIRKRRHQNTTPSAQLNLLLPEHEIYADLTIIHRACSKASNTSNSTNGTVTGSRKHSSHATNNNNISNNNNSNTSQLSYHSPLSPLGKCYEENISSSRMIKDSNSTVVTPLISSSNSIGSPNSFTGSDELSVARTSTRSTTGNVGAGGANSSTNQSNTSFSIWIDDGRLYCGHKCYQIGASVILEGRDGPSHRCAGTIVSIGVQDIAIRRSSDHGICRVTVQQLKQGRYALWPNKNE</sequence>
<evidence type="ECO:0000256" key="4">
    <source>
        <dbReference type="ARBA" id="ARBA00023163"/>
    </source>
</evidence>
<dbReference type="Pfam" id="PF08598">
    <property type="entry name" value="Sds3"/>
    <property type="match status" value="1"/>
</dbReference>
<evidence type="ECO:0000256" key="1">
    <source>
        <dbReference type="ARBA" id="ARBA00004123"/>
    </source>
</evidence>
<feature type="region of interest" description="Disordered" evidence="6">
    <location>
        <begin position="514"/>
        <end position="549"/>
    </location>
</feature>
<feature type="region of interest" description="Disordered" evidence="6">
    <location>
        <begin position="437"/>
        <end position="475"/>
    </location>
</feature>
<accession>A0AAE1ZC47</accession>
<evidence type="ECO:0000256" key="3">
    <source>
        <dbReference type="ARBA" id="ARBA00023015"/>
    </source>
</evidence>
<comment type="subcellular location">
    <subcellularLocation>
        <location evidence="1">Nucleus</location>
    </subcellularLocation>
</comment>
<feature type="compositionally biased region" description="Low complexity" evidence="6">
    <location>
        <begin position="437"/>
        <end position="448"/>
    </location>
</feature>
<reference evidence="7" key="2">
    <citation type="journal article" date="2023" name="Infect Dis Poverty">
        <title>Chromosome-scale genome of the human blood fluke Schistosoma mekongi and its implications for public health.</title>
        <authorList>
            <person name="Zhou M."/>
            <person name="Xu L."/>
            <person name="Xu D."/>
            <person name="Chen W."/>
            <person name="Khan J."/>
            <person name="Hu Y."/>
            <person name="Huang H."/>
            <person name="Wei H."/>
            <person name="Zhang Y."/>
            <person name="Chusongsang P."/>
            <person name="Tanasarnprasert K."/>
            <person name="Hu X."/>
            <person name="Limpanont Y."/>
            <person name="Lv Z."/>
        </authorList>
    </citation>
    <scope>NUCLEOTIDE SEQUENCE</scope>
    <source>
        <strain evidence="7">LV_2022a</strain>
    </source>
</reference>
<evidence type="ECO:0000256" key="2">
    <source>
        <dbReference type="ARBA" id="ARBA00022491"/>
    </source>
</evidence>
<keyword evidence="2" id="KW-0678">Repressor</keyword>
<feature type="compositionally biased region" description="Low complexity" evidence="6">
    <location>
        <begin position="455"/>
        <end position="471"/>
    </location>
</feature>
<protein>
    <recommendedName>
        <fullName evidence="9">Sin3 histone deacetylase corepressor complex component SDS3</fullName>
    </recommendedName>
</protein>
<evidence type="ECO:0000313" key="8">
    <source>
        <dbReference type="Proteomes" id="UP001292079"/>
    </source>
</evidence>
<evidence type="ECO:0000256" key="6">
    <source>
        <dbReference type="SAM" id="MobiDB-lite"/>
    </source>
</evidence>
<dbReference type="GO" id="GO:0005654">
    <property type="term" value="C:nucleoplasm"/>
    <property type="evidence" value="ECO:0007669"/>
    <property type="project" value="UniProtKB-ARBA"/>
</dbReference>
<comment type="caution">
    <text evidence="7">The sequence shown here is derived from an EMBL/GenBank/DDBJ whole genome shotgun (WGS) entry which is preliminary data.</text>
</comment>
<dbReference type="PANTHER" id="PTHR21964">
    <property type="entry name" value="BREAST CANCER METASTASIS-SUPPRESSOR 1"/>
    <property type="match status" value="1"/>
</dbReference>
<dbReference type="InterPro" id="IPR013907">
    <property type="entry name" value="Sds3"/>
</dbReference>
<evidence type="ECO:0000313" key="7">
    <source>
        <dbReference type="EMBL" id="KAK4471090.1"/>
    </source>
</evidence>
<reference evidence="7" key="1">
    <citation type="submission" date="2022-04" db="EMBL/GenBank/DDBJ databases">
        <authorList>
            <person name="Xu L."/>
            <person name="Lv Z."/>
        </authorList>
    </citation>
    <scope>NUCLEOTIDE SEQUENCE</scope>
    <source>
        <strain evidence="7">LV_2022a</strain>
    </source>
</reference>
<feature type="compositionally biased region" description="Polar residues" evidence="6">
    <location>
        <begin position="219"/>
        <end position="228"/>
    </location>
</feature>
<keyword evidence="4" id="KW-0804">Transcription</keyword>
<dbReference type="SMART" id="SM01401">
    <property type="entry name" value="Sds3"/>
    <property type="match status" value="1"/>
</dbReference>
<keyword evidence="3" id="KW-0805">Transcription regulation</keyword>
<evidence type="ECO:0008006" key="9">
    <source>
        <dbReference type="Google" id="ProtNLM"/>
    </source>
</evidence>
<evidence type="ECO:0000256" key="5">
    <source>
        <dbReference type="ARBA" id="ARBA00023242"/>
    </source>
</evidence>
<name>A0AAE1ZC47_SCHME</name>
<gene>
    <name evidence="7" type="ORF">MN116_005490</name>
</gene>